<feature type="domain" description="Bacterial bifunctional deaminase-reductase C-terminal" evidence="1">
    <location>
        <begin position="11"/>
        <end position="178"/>
    </location>
</feature>
<dbReference type="GO" id="GO:0008703">
    <property type="term" value="F:5-amino-6-(5-phosphoribosylamino)uracil reductase activity"/>
    <property type="evidence" value="ECO:0007669"/>
    <property type="project" value="InterPro"/>
</dbReference>
<sequence>MTHTRGWTGRVFIGASLDGYIARPDGEIDWLTDPAPGPSHARITSSAQVAGWDTFFPGVDHLVMGRGTYEKVLTFDGWPYADKRVIVLSTTLDTGDDRITVVRNVDEAVRALAESRADQVYVDGGGVIQSFLRADLIDEISVGWAPVLIGAGLPLFGLLDRDVQLCLVASNASDSGMVHATYRVHRGAAPDARSHARAGR</sequence>
<evidence type="ECO:0000259" key="1">
    <source>
        <dbReference type="Pfam" id="PF01872"/>
    </source>
</evidence>
<dbReference type="Pfam" id="PF01872">
    <property type="entry name" value="RibD_C"/>
    <property type="match status" value="1"/>
</dbReference>
<dbReference type="InterPro" id="IPR002734">
    <property type="entry name" value="RibDG_C"/>
</dbReference>
<dbReference type="SUPFAM" id="SSF53597">
    <property type="entry name" value="Dihydrofolate reductase-like"/>
    <property type="match status" value="1"/>
</dbReference>
<organism evidence="2 3">
    <name type="scientific">Actinocatenispora rupis</name>
    <dbReference type="NCBI Taxonomy" id="519421"/>
    <lineage>
        <taxon>Bacteria</taxon>
        <taxon>Bacillati</taxon>
        <taxon>Actinomycetota</taxon>
        <taxon>Actinomycetes</taxon>
        <taxon>Micromonosporales</taxon>
        <taxon>Micromonosporaceae</taxon>
        <taxon>Actinocatenispora</taxon>
    </lineage>
</organism>
<accession>A0A8J3J4M4</accession>
<dbReference type="InterPro" id="IPR024072">
    <property type="entry name" value="DHFR-like_dom_sf"/>
</dbReference>
<evidence type="ECO:0000313" key="2">
    <source>
        <dbReference type="EMBL" id="GID15716.1"/>
    </source>
</evidence>
<evidence type="ECO:0000313" key="3">
    <source>
        <dbReference type="Proteomes" id="UP000612808"/>
    </source>
</evidence>
<dbReference type="PANTHER" id="PTHR38011">
    <property type="entry name" value="DIHYDROFOLATE REDUCTASE FAMILY PROTEIN (AFU_ORTHOLOGUE AFUA_8G06820)"/>
    <property type="match status" value="1"/>
</dbReference>
<dbReference type="Gene3D" id="3.40.430.10">
    <property type="entry name" value="Dihydrofolate Reductase, subunit A"/>
    <property type="match status" value="1"/>
</dbReference>
<name>A0A8J3J4M4_9ACTN</name>
<dbReference type="AlphaFoldDB" id="A0A8J3J4M4"/>
<protein>
    <submittedName>
        <fullName evidence="2">Deaminase reductase</fullName>
    </submittedName>
</protein>
<keyword evidence="3" id="KW-1185">Reference proteome</keyword>
<dbReference type="Proteomes" id="UP000612808">
    <property type="component" value="Unassembled WGS sequence"/>
</dbReference>
<dbReference type="EMBL" id="BOMB01000047">
    <property type="protein sequence ID" value="GID15716.1"/>
    <property type="molecule type" value="Genomic_DNA"/>
</dbReference>
<gene>
    <name evidence="2" type="ORF">Aru02nite_66050</name>
</gene>
<comment type="caution">
    <text evidence="2">The sequence shown here is derived from an EMBL/GenBank/DDBJ whole genome shotgun (WGS) entry which is preliminary data.</text>
</comment>
<dbReference type="RefSeq" id="WP_203664136.1">
    <property type="nucleotide sequence ID" value="NZ_BAAAZM010000025.1"/>
</dbReference>
<reference evidence="2" key="1">
    <citation type="submission" date="2021-01" db="EMBL/GenBank/DDBJ databases">
        <title>Whole genome shotgun sequence of Actinocatenispora rupis NBRC 107355.</title>
        <authorList>
            <person name="Komaki H."/>
            <person name="Tamura T."/>
        </authorList>
    </citation>
    <scope>NUCLEOTIDE SEQUENCE</scope>
    <source>
        <strain evidence="2">NBRC 107355</strain>
    </source>
</reference>
<dbReference type="InterPro" id="IPR050765">
    <property type="entry name" value="Riboflavin_Biosynth_HTPR"/>
</dbReference>
<dbReference type="GO" id="GO:0009231">
    <property type="term" value="P:riboflavin biosynthetic process"/>
    <property type="evidence" value="ECO:0007669"/>
    <property type="project" value="InterPro"/>
</dbReference>
<proteinExistence type="predicted"/>
<dbReference type="PANTHER" id="PTHR38011:SF11">
    <property type="entry name" value="2,5-DIAMINO-6-RIBOSYLAMINO-4(3H)-PYRIMIDINONE 5'-PHOSPHATE REDUCTASE"/>
    <property type="match status" value="1"/>
</dbReference>